<dbReference type="InterPro" id="IPR007627">
    <property type="entry name" value="RNA_pol_sigma70_r2"/>
</dbReference>
<comment type="caution">
    <text evidence="7">The sequence shown here is derived from an EMBL/GenBank/DDBJ whole genome shotgun (WGS) entry which is preliminary data.</text>
</comment>
<accession>A0A7C9QT64</accession>
<dbReference type="CDD" id="cd06171">
    <property type="entry name" value="Sigma70_r4"/>
    <property type="match status" value="1"/>
</dbReference>
<evidence type="ECO:0000313" key="8">
    <source>
        <dbReference type="Proteomes" id="UP000480684"/>
    </source>
</evidence>
<proteinExistence type="inferred from homology"/>
<evidence type="ECO:0000256" key="1">
    <source>
        <dbReference type="ARBA" id="ARBA00010641"/>
    </source>
</evidence>
<protein>
    <submittedName>
        <fullName evidence="7">Sigma-70 family RNA polymerase sigma factor</fullName>
    </submittedName>
</protein>
<dbReference type="Gene3D" id="1.10.1740.10">
    <property type="match status" value="1"/>
</dbReference>
<dbReference type="PANTHER" id="PTHR43133">
    <property type="entry name" value="RNA POLYMERASE ECF-TYPE SIGMA FACTO"/>
    <property type="match status" value="1"/>
</dbReference>
<evidence type="ECO:0000259" key="6">
    <source>
        <dbReference type="Pfam" id="PF08281"/>
    </source>
</evidence>
<dbReference type="AlphaFoldDB" id="A0A7C9QT64"/>
<keyword evidence="2" id="KW-0805">Transcription regulation</keyword>
<keyword evidence="4" id="KW-0804">Transcription</keyword>
<dbReference type="GO" id="GO:0016987">
    <property type="term" value="F:sigma factor activity"/>
    <property type="evidence" value="ECO:0007669"/>
    <property type="project" value="UniProtKB-KW"/>
</dbReference>
<dbReference type="EMBL" id="JAAIYP010000007">
    <property type="protein sequence ID" value="NFV78836.1"/>
    <property type="molecule type" value="Genomic_DNA"/>
</dbReference>
<dbReference type="GO" id="GO:0006352">
    <property type="term" value="P:DNA-templated transcription initiation"/>
    <property type="evidence" value="ECO:0007669"/>
    <property type="project" value="InterPro"/>
</dbReference>
<dbReference type="GO" id="GO:0003677">
    <property type="term" value="F:DNA binding"/>
    <property type="evidence" value="ECO:0007669"/>
    <property type="project" value="InterPro"/>
</dbReference>
<dbReference type="NCBIfam" id="TIGR02937">
    <property type="entry name" value="sigma70-ECF"/>
    <property type="match status" value="1"/>
</dbReference>
<dbReference type="PANTHER" id="PTHR43133:SF63">
    <property type="entry name" value="RNA POLYMERASE SIGMA FACTOR FECI-RELATED"/>
    <property type="match status" value="1"/>
</dbReference>
<evidence type="ECO:0000256" key="4">
    <source>
        <dbReference type="ARBA" id="ARBA00023163"/>
    </source>
</evidence>
<dbReference type="SUPFAM" id="SSF88659">
    <property type="entry name" value="Sigma3 and sigma4 domains of RNA polymerase sigma factors"/>
    <property type="match status" value="1"/>
</dbReference>
<sequence>MADDLDSLFRQYHAELQRLAFRRVGDHDVAADVVQDAFLRYAGMACGERPVQAIENPRFFLWRIVVNLVADFGRGKVRRGIHDSIDAMADTLADGRPTPEQVAESRQRLARLRQALEELPPQCRAALLLNRLEGLTHAEVGRRLGISSSMVSKHIMRAVRHCARRLGWT</sequence>
<dbReference type="InterPro" id="IPR014284">
    <property type="entry name" value="RNA_pol_sigma-70_dom"/>
</dbReference>
<dbReference type="InterPro" id="IPR036388">
    <property type="entry name" value="WH-like_DNA-bd_sf"/>
</dbReference>
<dbReference type="Proteomes" id="UP000480684">
    <property type="component" value="Unassembled WGS sequence"/>
</dbReference>
<evidence type="ECO:0000256" key="3">
    <source>
        <dbReference type="ARBA" id="ARBA00023082"/>
    </source>
</evidence>
<reference evidence="7 8" key="1">
    <citation type="submission" date="2020-02" db="EMBL/GenBank/DDBJ databases">
        <authorList>
            <person name="Dziuba M."/>
            <person name="Kuznetsov B."/>
            <person name="Mardanov A."/>
            <person name="Ravin N."/>
            <person name="Grouzdev D."/>
        </authorList>
    </citation>
    <scope>NUCLEOTIDE SEQUENCE [LARGE SCALE GENOMIC DNA]</scope>
    <source>
        <strain evidence="7 8">SpK</strain>
    </source>
</reference>
<feature type="domain" description="RNA polymerase sigma-70 region 2" evidence="5">
    <location>
        <begin position="8"/>
        <end position="76"/>
    </location>
</feature>
<dbReference type="SUPFAM" id="SSF88946">
    <property type="entry name" value="Sigma2 domain of RNA polymerase sigma factors"/>
    <property type="match status" value="1"/>
</dbReference>
<dbReference type="InterPro" id="IPR013249">
    <property type="entry name" value="RNA_pol_sigma70_r4_t2"/>
</dbReference>
<dbReference type="InterPro" id="IPR013325">
    <property type="entry name" value="RNA_pol_sigma_r2"/>
</dbReference>
<dbReference type="Pfam" id="PF04542">
    <property type="entry name" value="Sigma70_r2"/>
    <property type="match status" value="1"/>
</dbReference>
<dbReference type="InterPro" id="IPR013324">
    <property type="entry name" value="RNA_pol_sigma_r3/r4-like"/>
</dbReference>
<feature type="domain" description="RNA polymerase sigma factor 70 region 4 type 2" evidence="6">
    <location>
        <begin position="110"/>
        <end position="162"/>
    </location>
</feature>
<dbReference type="Gene3D" id="1.10.10.10">
    <property type="entry name" value="Winged helix-like DNA-binding domain superfamily/Winged helix DNA-binding domain"/>
    <property type="match status" value="1"/>
</dbReference>
<comment type="similarity">
    <text evidence="1">Belongs to the sigma-70 factor family. ECF subfamily.</text>
</comment>
<keyword evidence="3" id="KW-0731">Sigma factor</keyword>
<keyword evidence="8" id="KW-1185">Reference proteome</keyword>
<dbReference type="Pfam" id="PF08281">
    <property type="entry name" value="Sigma70_r4_2"/>
    <property type="match status" value="1"/>
</dbReference>
<gene>
    <name evidence="7" type="ORF">G4223_01725</name>
</gene>
<evidence type="ECO:0000259" key="5">
    <source>
        <dbReference type="Pfam" id="PF04542"/>
    </source>
</evidence>
<evidence type="ECO:0000256" key="2">
    <source>
        <dbReference type="ARBA" id="ARBA00023015"/>
    </source>
</evidence>
<name>A0A7C9QT64_9PROT</name>
<evidence type="ECO:0000313" key="7">
    <source>
        <dbReference type="EMBL" id="NFV78836.1"/>
    </source>
</evidence>
<dbReference type="InterPro" id="IPR039425">
    <property type="entry name" value="RNA_pol_sigma-70-like"/>
</dbReference>
<dbReference type="RefSeq" id="WP_163674154.1">
    <property type="nucleotide sequence ID" value="NZ_JAAIYP010000007.1"/>
</dbReference>
<organism evidence="7 8">
    <name type="scientific">Magnetospirillum aberrantis SpK</name>
    <dbReference type="NCBI Taxonomy" id="908842"/>
    <lineage>
        <taxon>Bacteria</taxon>
        <taxon>Pseudomonadati</taxon>
        <taxon>Pseudomonadota</taxon>
        <taxon>Alphaproteobacteria</taxon>
        <taxon>Rhodospirillales</taxon>
        <taxon>Rhodospirillaceae</taxon>
        <taxon>Magnetospirillum</taxon>
    </lineage>
</organism>